<proteinExistence type="predicted"/>
<feature type="transmembrane region" description="Helical" evidence="1">
    <location>
        <begin position="61"/>
        <end position="84"/>
    </location>
</feature>
<dbReference type="Proteomes" id="UP001367316">
    <property type="component" value="Unassembled WGS sequence"/>
</dbReference>
<evidence type="ECO:0000313" key="2">
    <source>
        <dbReference type="EMBL" id="KAK7614011.1"/>
    </source>
</evidence>
<keyword evidence="1" id="KW-0812">Transmembrane</keyword>
<protein>
    <recommendedName>
        <fullName evidence="4">Secreted protein</fullName>
    </recommendedName>
</protein>
<evidence type="ECO:0000313" key="3">
    <source>
        <dbReference type="Proteomes" id="UP001367316"/>
    </source>
</evidence>
<gene>
    <name evidence="2" type="ORF">JOL62DRAFT_565997</name>
</gene>
<name>A0ABR1NFQ3_9PEZI</name>
<feature type="non-terminal residue" evidence="2">
    <location>
        <position position="101"/>
    </location>
</feature>
<dbReference type="EMBL" id="JBBPBF010000005">
    <property type="protein sequence ID" value="KAK7614011.1"/>
    <property type="molecule type" value="Genomic_DNA"/>
</dbReference>
<keyword evidence="1" id="KW-1133">Transmembrane helix</keyword>
<evidence type="ECO:0008006" key="4">
    <source>
        <dbReference type="Google" id="ProtNLM"/>
    </source>
</evidence>
<keyword evidence="3" id="KW-1185">Reference proteome</keyword>
<sequence>MERRALLGTALAWLAGWLAVFPWRPSPAWRCTSPAFPRRLTRVPARVRIPLESIFFKFSPLPFFLIFFFFFFRIFGLGACHLGLRCAGTKRRRSAASHLLL</sequence>
<evidence type="ECO:0000256" key="1">
    <source>
        <dbReference type="SAM" id="Phobius"/>
    </source>
</evidence>
<reference evidence="2 3" key="1">
    <citation type="submission" date="2024-04" db="EMBL/GenBank/DDBJ databases">
        <title>Phyllosticta paracitricarpa is synonymous to the EU quarantine fungus P. citricarpa based on phylogenomic analyses.</title>
        <authorList>
            <consortium name="Lawrence Berkeley National Laboratory"/>
            <person name="Van ingen-buijs V.A."/>
            <person name="Van westerhoven A.C."/>
            <person name="Haridas S."/>
            <person name="Skiadas P."/>
            <person name="Martin F."/>
            <person name="Groenewald J.Z."/>
            <person name="Crous P.W."/>
            <person name="Seidl M.F."/>
        </authorList>
    </citation>
    <scope>NUCLEOTIDE SEQUENCE [LARGE SCALE GENOMIC DNA]</scope>
    <source>
        <strain evidence="2 3">CBS 141358</strain>
    </source>
</reference>
<accession>A0ABR1NFQ3</accession>
<organism evidence="2 3">
    <name type="scientific">Phyllosticta paracitricarpa</name>
    <dbReference type="NCBI Taxonomy" id="2016321"/>
    <lineage>
        <taxon>Eukaryota</taxon>
        <taxon>Fungi</taxon>
        <taxon>Dikarya</taxon>
        <taxon>Ascomycota</taxon>
        <taxon>Pezizomycotina</taxon>
        <taxon>Dothideomycetes</taxon>
        <taxon>Dothideomycetes incertae sedis</taxon>
        <taxon>Botryosphaeriales</taxon>
        <taxon>Phyllostictaceae</taxon>
        <taxon>Phyllosticta</taxon>
    </lineage>
</organism>
<keyword evidence="1" id="KW-0472">Membrane</keyword>
<comment type="caution">
    <text evidence="2">The sequence shown here is derived from an EMBL/GenBank/DDBJ whole genome shotgun (WGS) entry which is preliminary data.</text>
</comment>